<protein>
    <submittedName>
        <fullName evidence="1">Uncharacterized protein</fullName>
    </submittedName>
</protein>
<evidence type="ECO:0000313" key="2">
    <source>
        <dbReference type="Proteomes" id="UP000298663"/>
    </source>
</evidence>
<proteinExistence type="predicted"/>
<keyword evidence="2" id="KW-1185">Reference proteome</keyword>
<comment type="caution">
    <text evidence="1">The sequence shown here is derived from an EMBL/GenBank/DDBJ whole genome shotgun (WGS) entry which is preliminary data.</text>
</comment>
<name>A0A4U5LU63_STECR</name>
<gene>
    <name evidence="1" type="ORF">L596_029280</name>
</gene>
<dbReference type="EMBL" id="AZBU02000012">
    <property type="protein sequence ID" value="TKR59639.1"/>
    <property type="molecule type" value="Genomic_DNA"/>
</dbReference>
<evidence type="ECO:0000313" key="1">
    <source>
        <dbReference type="EMBL" id="TKR59639.1"/>
    </source>
</evidence>
<reference evidence="1 2" key="2">
    <citation type="journal article" date="2019" name="G3 (Bethesda)">
        <title>Hybrid Assembly of the Genome of the Entomopathogenic Nematode Steinernema carpocapsae Identifies the X-Chromosome.</title>
        <authorList>
            <person name="Serra L."/>
            <person name="Macchietto M."/>
            <person name="Macias-Munoz A."/>
            <person name="McGill C.J."/>
            <person name="Rodriguez I.M."/>
            <person name="Rodriguez B."/>
            <person name="Murad R."/>
            <person name="Mortazavi A."/>
        </authorList>
    </citation>
    <scope>NUCLEOTIDE SEQUENCE [LARGE SCALE GENOMIC DNA]</scope>
    <source>
        <strain evidence="1 2">ALL</strain>
    </source>
</reference>
<dbReference type="Proteomes" id="UP000298663">
    <property type="component" value="Unassembled WGS sequence"/>
</dbReference>
<accession>A0A4U5LU63</accession>
<sequence length="68" mass="7354">MVLLTDTSCRWCEGHRTNSANYQQPASFLLSIGIFRASLHGGATTGRGEKPSFEQRALVAGDTEIVAE</sequence>
<reference evidence="1 2" key="1">
    <citation type="journal article" date="2015" name="Genome Biol.">
        <title>Comparative genomics of Steinernema reveals deeply conserved gene regulatory networks.</title>
        <authorList>
            <person name="Dillman A.R."/>
            <person name="Macchietto M."/>
            <person name="Porter C.F."/>
            <person name="Rogers A."/>
            <person name="Williams B."/>
            <person name="Antoshechkin I."/>
            <person name="Lee M.M."/>
            <person name="Goodwin Z."/>
            <person name="Lu X."/>
            <person name="Lewis E.E."/>
            <person name="Goodrich-Blair H."/>
            <person name="Stock S.P."/>
            <person name="Adams B.J."/>
            <person name="Sternberg P.W."/>
            <person name="Mortazavi A."/>
        </authorList>
    </citation>
    <scope>NUCLEOTIDE SEQUENCE [LARGE SCALE GENOMIC DNA]</scope>
    <source>
        <strain evidence="1 2">ALL</strain>
    </source>
</reference>
<dbReference type="AlphaFoldDB" id="A0A4U5LU63"/>
<organism evidence="1 2">
    <name type="scientific">Steinernema carpocapsae</name>
    <name type="common">Entomopathogenic nematode</name>
    <dbReference type="NCBI Taxonomy" id="34508"/>
    <lineage>
        <taxon>Eukaryota</taxon>
        <taxon>Metazoa</taxon>
        <taxon>Ecdysozoa</taxon>
        <taxon>Nematoda</taxon>
        <taxon>Chromadorea</taxon>
        <taxon>Rhabditida</taxon>
        <taxon>Tylenchina</taxon>
        <taxon>Panagrolaimomorpha</taxon>
        <taxon>Strongyloidoidea</taxon>
        <taxon>Steinernematidae</taxon>
        <taxon>Steinernema</taxon>
    </lineage>
</organism>